<dbReference type="PRINTS" id="PR00033">
    <property type="entry name" value="HTHASNC"/>
</dbReference>
<keyword evidence="3" id="KW-0804">Transcription</keyword>
<evidence type="ECO:0000259" key="4">
    <source>
        <dbReference type="PROSITE" id="PS50956"/>
    </source>
</evidence>
<dbReference type="Pfam" id="PF13412">
    <property type="entry name" value="HTH_24"/>
    <property type="match status" value="1"/>
</dbReference>
<dbReference type="InterPro" id="IPR000485">
    <property type="entry name" value="AsnC-type_HTH_dom"/>
</dbReference>
<dbReference type="InterPro" id="IPR036388">
    <property type="entry name" value="WH-like_DNA-bd_sf"/>
</dbReference>
<dbReference type="GO" id="GO:0005829">
    <property type="term" value="C:cytosol"/>
    <property type="evidence" value="ECO:0007669"/>
    <property type="project" value="TreeGrafter"/>
</dbReference>
<dbReference type="PROSITE" id="PS00519">
    <property type="entry name" value="HTH_ASNC_1"/>
    <property type="match status" value="1"/>
</dbReference>
<dbReference type="Pfam" id="PF01037">
    <property type="entry name" value="AsnC_trans_reg"/>
    <property type="match status" value="1"/>
</dbReference>
<protein>
    <submittedName>
        <fullName evidence="5">Lrp/AsnC family transcriptional regulator</fullName>
    </submittedName>
</protein>
<dbReference type="InterPro" id="IPR019888">
    <property type="entry name" value="Tscrpt_reg_AsnC-like"/>
</dbReference>
<name>A0A8J7FLF5_9GAMM</name>
<organism evidence="5 6">
    <name type="scientific">Pontibacterium sinense</name>
    <dbReference type="NCBI Taxonomy" id="2781979"/>
    <lineage>
        <taxon>Bacteria</taxon>
        <taxon>Pseudomonadati</taxon>
        <taxon>Pseudomonadota</taxon>
        <taxon>Gammaproteobacteria</taxon>
        <taxon>Oceanospirillales</taxon>
        <taxon>Oceanospirillaceae</taxon>
        <taxon>Pontibacterium</taxon>
    </lineage>
</organism>
<dbReference type="InterPro" id="IPR019887">
    <property type="entry name" value="Tscrpt_reg_AsnC/Lrp_C"/>
</dbReference>
<dbReference type="EMBL" id="JADEYS010000004">
    <property type="protein sequence ID" value="MBE9396702.1"/>
    <property type="molecule type" value="Genomic_DNA"/>
</dbReference>
<dbReference type="SUPFAM" id="SSF46785">
    <property type="entry name" value="Winged helix' DNA-binding domain"/>
    <property type="match status" value="1"/>
</dbReference>
<dbReference type="InterPro" id="IPR011991">
    <property type="entry name" value="ArsR-like_HTH"/>
</dbReference>
<dbReference type="PANTHER" id="PTHR30154:SF34">
    <property type="entry name" value="TRANSCRIPTIONAL REGULATOR AZLB"/>
    <property type="match status" value="1"/>
</dbReference>
<dbReference type="CDD" id="cd00090">
    <property type="entry name" value="HTH_ARSR"/>
    <property type="match status" value="1"/>
</dbReference>
<comment type="caution">
    <text evidence="5">The sequence shown here is derived from an EMBL/GenBank/DDBJ whole genome shotgun (WGS) entry which is preliminary data.</text>
</comment>
<gene>
    <name evidence="5" type="ORF">IOQ59_05435</name>
</gene>
<dbReference type="InterPro" id="IPR011008">
    <property type="entry name" value="Dimeric_a/b-barrel"/>
</dbReference>
<evidence type="ECO:0000256" key="2">
    <source>
        <dbReference type="ARBA" id="ARBA00023125"/>
    </source>
</evidence>
<dbReference type="Proteomes" id="UP000640333">
    <property type="component" value="Unassembled WGS sequence"/>
</dbReference>
<keyword evidence="2" id="KW-0238">DNA-binding</keyword>
<dbReference type="InterPro" id="IPR036390">
    <property type="entry name" value="WH_DNA-bd_sf"/>
</dbReference>
<evidence type="ECO:0000256" key="1">
    <source>
        <dbReference type="ARBA" id="ARBA00023015"/>
    </source>
</evidence>
<dbReference type="SMART" id="SM00344">
    <property type="entry name" value="HTH_ASNC"/>
    <property type="match status" value="1"/>
</dbReference>
<dbReference type="InterPro" id="IPR019885">
    <property type="entry name" value="Tscrpt_reg_HTH_AsnC-type_CS"/>
</dbReference>
<dbReference type="FunFam" id="1.10.10.10:FF:000186">
    <property type="entry name" value="AsnC family transcriptional regulator"/>
    <property type="match status" value="1"/>
</dbReference>
<keyword evidence="6" id="KW-1185">Reference proteome</keyword>
<evidence type="ECO:0000313" key="5">
    <source>
        <dbReference type="EMBL" id="MBE9396702.1"/>
    </source>
</evidence>
<proteinExistence type="predicted"/>
<dbReference type="Gene3D" id="3.30.70.920">
    <property type="match status" value="1"/>
</dbReference>
<sequence>MKLDPLDLAILDQLQKDARLSNQELAEKVGLSPSPCWRRVKRLEEVGVIKEYVALLAPKEIGVPVLAYAQVSLNDHRPESSERFDAFVRSSAQILECCSVSGEYDYLLKIACGSMEAYETYINRELLRQTDIRSMNTSFVLNQKKSTTALPL</sequence>
<reference evidence="5" key="1">
    <citation type="submission" date="2020-10" db="EMBL/GenBank/DDBJ databases">
        <title>Bacterium isolated from coastal waters sediment.</title>
        <authorList>
            <person name="Chen R.-J."/>
            <person name="Lu D.-C."/>
            <person name="Zhu K.-L."/>
            <person name="Du Z.-J."/>
        </authorList>
    </citation>
    <scope>NUCLEOTIDE SEQUENCE</scope>
    <source>
        <strain evidence="5">N1Y112</strain>
    </source>
</reference>
<evidence type="ECO:0000256" key="3">
    <source>
        <dbReference type="ARBA" id="ARBA00023163"/>
    </source>
</evidence>
<dbReference type="Gene3D" id="1.10.10.10">
    <property type="entry name" value="Winged helix-like DNA-binding domain superfamily/Winged helix DNA-binding domain"/>
    <property type="match status" value="1"/>
</dbReference>
<dbReference type="GO" id="GO:0006355">
    <property type="term" value="P:regulation of DNA-templated transcription"/>
    <property type="evidence" value="ECO:0007669"/>
    <property type="project" value="UniProtKB-ARBA"/>
</dbReference>
<dbReference type="RefSeq" id="WP_193952256.1">
    <property type="nucleotide sequence ID" value="NZ_JADEYS010000004.1"/>
</dbReference>
<dbReference type="SUPFAM" id="SSF54909">
    <property type="entry name" value="Dimeric alpha+beta barrel"/>
    <property type="match status" value="1"/>
</dbReference>
<keyword evidence="1" id="KW-0805">Transcription regulation</keyword>
<evidence type="ECO:0000313" key="6">
    <source>
        <dbReference type="Proteomes" id="UP000640333"/>
    </source>
</evidence>
<dbReference type="GO" id="GO:0043565">
    <property type="term" value="F:sequence-specific DNA binding"/>
    <property type="evidence" value="ECO:0007669"/>
    <property type="project" value="InterPro"/>
</dbReference>
<dbReference type="PANTHER" id="PTHR30154">
    <property type="entry name" value="LEUCINE-RESPONSIVE REGULATORY PROTEIN"/>
    <property type="match status" value="1"/>
</dbReference>
<dbReference type="AlphaFoldDB" id="A0A8J7FLF5"/>
<dbReference type="GO" id="GO:0043200">
    <property type="term" value="P:response to amino acid"/>
    <property type="evidence" value="ECO:0007669"/>
    <property type="project" value="TreeGrafter"/>
</dbReference>
<accession>A0A8J7FLF5</accession>
<dbReference type="PROSITE" id="PS50956">
    <property type="entry name" value="HTH_ASNC_2"/>
    <property type="match status" value="1"/>
</dbReference>
<feature type="domain" description="HTH asnC-type" evidence="4">
    <location>
        <begin position="3"/>
        <end position="64"/>
    </location>
</feature>